<dbReference type="Pfam" id="PF00582">
    <property type="entry name" value="Usp"/>
    <property type="match status" value="1"/>
</dbReference>
<dbReference type="EMBL" id="CABPSE010000006">
    <property type="protein sequence ID" value="VVE03524.1"/>
    <property type="molecule type" value="Genomic_DNA"/>
</dbReference>
<dbReference type="AlphaFoldDB" id="A0A5E4UVT1"/>
<gene>
    <name evidence="3" type="ORF">PCO31111_02284</name>
</gene>
<evidence type="ECO:0000313" key="4">
    <source>
        <dbReference type="Proteomes" id="UP000383971"/>
    </source>
</evidence>
<proteinExistence type="inferred from homology"/>
<protein>
    <submittedName>
        <fullName evidence="3">Universal stress protein</fullName>
    </submittedName>
</protein>
<organism evidence="3 4">
    <name type="scientific">Pandoraea communis</name>
    <dbReference type="NCBI Taxonomy" id="2508297"/>
    <lineage>
        <taxon>Bacteria</taxon>
        <taxon>Pseudomonadati</taxon>
        <taxon>Pseudomonadota</taxon>
        <taxon>Betaproteobacteria</taxon>
        <taxon>Burkholderiales</taxon>
        <taxon>Burkholderiaceae</taxon>
        <taxon>Pandoraea</taxon>
    </lineage>
</organism>
<dbReference type="RefSeq" id="WP_174977181.1">
    <property type="nucleotide sequence ID" value="NZ_CABPSE010000006.1"/>
</dbReference>
<dbReference type="InterPro" id="IPR014729">
    <property type="entry name" value="Rossmann-like_a/b/a_fold"/>
</dbReference>
<dbReference type="InterPro" id="IPR006016">
    <property type="entry name" value="UspA"/>
</dbReference>
<dbReference type="Gene3D" id="3.40.50.620">
    <property type="entry name" value="HUPs"/>
    <property type="match status" value="1"/>
</dbReference>
<feature type="domain" description="UspA" evidence="2">
    <location>
        <begin position="1"/>
        <end position="147"/>
    </location>
</feature>
<dbReference type="PRINTS" id="PR01438">
    <property type="entry name" value="UNVRSLSTRESS"/>
</dbReference>
<evidence type="ECO:0000256" key="1">
    <source>
        <dbReference type="ARBA" id="ARBA00008791"/>
    </source>
</evidence>
<reference evidence="3 4" key="1">
    <citation type="submission" date="2019-08" db="EMBL/GenBank/DDBJ databases">
        <authorList>
            <person name="Peeters C."/>
        </authorList>
    </citation>
    <scope>NUCLEOTIDE SEQUENCE [LARGE SCALE GENOMIC DNA]</scope>
    <source>
        <strain evidence="3 4">LMG 31111</strain>
    </source>
</reference>
<dbReference type="PANTHER" id="PTHR46268">
    <property type="entry name" value="STRESS RESPONSE PROTEIN NHAX"/>
    <property type="match status" value="1"/>
</dbReference>
<evidence type="ECO:0000313" key="3">
    <source>
        <dbReference type="EMBL" id="VVE03524.1"/>
    </source>
</evidence>
<keyword evidence="4" id="KW-1185">Reference proteome</keyword>
<comment type="similarity">
    <text evidence="1">Belongs to the universal stress protein A family.</text>
</comment>
<sequence length="168" mass="18461">MPHRILLAMDGSETSWQALREAIRFAMPDDIVRTISVIDDPFAHYQSAFASHIDLEAVREGLIAETQLTLADAYKKLHEEGLQADTRSIDLRAWGGTIADAIVREAERWHADLLILGTHGRRGIRRLMIGSVAEQVLRQAHRPVMLVTCSSAASSQSASAMSAESTKG</sequence>
<name>A0A5E4UVT1_9BURK</name>
<dbReference type="CDD" id="cd00293">
    <property type="entry name" value="USP-like"/>
    <property type="match status" value="1"/>
</dbReference>
<dbReference type="InterPro" id="IPR006015">
    <property type="entry name" value="Universal_stress_UspA"/>
</dbReference>
<accession>A0A5E4UVT1</accession>
<dbReference type="Proteomes" id="UP000383971">
    <property type="component" value="Unassembled WGS sequence"/>
</dbReference>
<dbReference type="PANTHER" id="PTHR46268:SF15">
    <property type="entry name" value="UNIVERSAL STRESS PROTEIN HP_0031"/>
    <property type="match status" value="1"/>
</dbReference>
<dbReference type="SUPFAM" id="SSF52402">
    <property type="entry name" value="Adenine nucleotide alpha hydrolases-like"/>
    <property type="match status" value="1"/>
</dbReference>
<evidence type="ECO:0000259" key="2">
    <source>
        <dbReference type="Pfam" id="PF00582"/>
    </source>
</evidence>